<evidence type="ECO:0000259" key="1">
    <source>
        <dbReference type="Pfam" id="PF00582"/>
    </source>
</evidence>
<sequence length="122" mass="12773">MKVLLGIGGSDDSLTALEKTVERTRSAGDDLTVAVVENPESDASLADVESRVRAVLDDAGLDAEVRRVRGDAGSRLVDVAETEGFDLIALGGGQTSPMGKINLGQIAQFVLLNSHVSVKLVR</sequence>
<dbReference type="Proteomes" id="UP000509626">
    <property type="component" value="Chromosome"/>
</dbReference>
<dbReference type="GeneID" id="56036527"/>
<proteinExistence type="predicted"/>
<feature type="domain" description="UspA" evidence="1">
    <location>
        <begin position="2"/>
        <end position="122"/>
    </location>
</feature>
<reference evidence="2 3" key="1">
    <citation type="submission" date="2020-06" db="EMBL/GenBank/DDBJ databases">
        <title>NJ-3-1, isolated from saline soil.</title>
        <authorList>
            <person name="Cui H.L."/>
            <person name="Shi X."/>
        </authorList>
    </citation>
    <scope>NUCLEOTIDE SEQUENCE [LARGE SCALE GENOMIC DNA]</scope>
    <source>
        <strain evidence="2 3">NJ-3-1</strain>
    </source>
</reference>
<dbReference type="KEGG" id="halu:HUG12_03670"/>
<dbReference type="SUPFAM" id="SSF52402">
    <property type="entry name" value="Adenine nucleotide alpha hydrolases-like"/>
    <property type="match status" value="1"/>
</dbReference>
<dbReference type="Pfam" id="PF00582">
    <property type="entry name" value="Usp"/>
    <property type="match status" value="1"/>
</dbReference>
<organism evidence="2 3">
    <name type="scientific">Halorarum salinum</name>
    <dbReference type="NCBI Taxonomy" id="2743089"/>
    <lineage>
        <taxon>Archaea</taxon>
        <taxon>Methanobacteriati</taxon>
        <taxon>Methanobacteriota</taxon>
        <taxon>Stenosarchaea group</taxon>
        <taxon>Halobacteria</taxon>
        <taxon>Halobacteriales</taxon>
        <taxon>Haloferacaceae</taxon>
        <taxon>Halorarum</taxon>
    </lineage>
</organism>
<dbReference type="CDD" id="cd00293">
    <property type="entry name" value="USP-like"/>
    <property type="match status" value="1"/>
</dbReference>
<accession>A0A7D5L909</accession>
<dbReference type="Gene3D" id="3.40.50.620">
    <property type="entry name" value="HUPs"/>
    <property type="match status" value="1"/>
</dbReference>
<dbReference type="RefSeq" id="WP_179267474.1">
    <property type="nucleotide sequence ID" value="NZ_CP058579.1"/>
</dbReference>
<protein>
    <submittedName>
        <fullName evidence="2">Universal stress protein</fullName>
    </submittedName>
</protein>
<dbReference type="AlphaFoldDB" id="A0A7D5L909"/>
<keyword evidence="3" id="KW-1185">Reference proteome</keyword>
<dbReference type="EMBL" id="CP058579">
    <property type="protein sequence ID" value="QLG60888.1"/>
    <property type="molecule type" value="Genomic_DNA"/>
</dbReference>
<dbReference type="InterPro" id="IPR014729">
    <property type="entry name" value="Rossmann-like_a/b/a_fold"/>
</dbReference>
<name>A0A7D5L909_9EURY</name>
<evidence type="ECO:0000313" key="3">
    <source>
        <dbReference type="Proteomes" id="UP000509626"/>
    </source>
</evidence>
<gene>
    <name evidence="2" type="ORF">HUG12_03670</name>
</gene>
<dbReference type="InterPro" id="IPR006016">
    <property type="entry name" value="UspA"/>
</dbReference>
<dbReference type="OrthoDB" id="213488at2157"/>
<evidence type="ECO:0000313" key="2">
    <source>
        <dbReference type="EMBL" id="QLG60888.1"/>
    </source>
</evidence>